<reference evidence="2" key="1">
    <citation type="journal article" date="2023" name="Arch. Microbiol.">
        <title>Desulfoferula mesophilus gen. nov. sp. nov., a mesophilic sulfate-reducing bacterium isolated from a brackish lake sediment.</title>
        <authorList>
            <person name="Watanabe T."/>
            <person name="Yabe T."/>
            <person name="Tsuji J.M."/>
            <person name="Fukui M."/>
        </authorList>
    </citation>
    <scope>NUCLEOTIDE SEQUENCE [LARGE SCALE GENOMIC DNA]</scope>
    <source>
        <strain evidence="2">12FAK</strain>
    </source>
</reference>
<dbReference type="AlphaFoldDB" id="A0AAU9EQC5"/>
<dbReference type="Gene3D" id="3.10.20.30">
    <property type="match status" value="1"/>
</dbReference>
<sequence length="79" mass="8406">MPLLVKLSTTLRKQVPDYDPNAGLEVEFLPGESAEGLIHRLGLDPARIKIIMVNGRSAALEQGLKDGDRVGLFPPVGGG</sequence>
<dbReference type="InterPro" id="IPR003749">
    <property type="entry name" value="ThiS/MoaD-like"/>
</dbReference>
<accession>A0AAU9EQC5</accession>
<gene>
    <name evidence="1" type="ORF">FAK_37500</name>
</gene>
<dbReference type="SUPFAM" id="SSF54285">
    <property type="entry name" value="MoaD/ThiS"/>
    <property type="match status" value="1"/>
</dbReference>
<name>A0AAU9EQC5_9BACT</name>
<evidence type="ECO:0000313" key="1">
    <source>
        <dbReference type="EMBL" id="BEQ16684.1"/>
    </source>
</evidence>
<dbReference type="InterPro" id="IPR012675">
    <property type="entry name" value="Beta-grasp_dom_sf"/>
</dbReference>
<evidence type="ECO:0000313" key="2">
    <source>
        <dbReference type="Proteomes" id="UP001366166"/>
    </source>
</evidence>
<proteinExistence type="predicted"/>
<dbReference type="EMBL" id="AP028679">
    <property type="protein sequence ID" value="BEQ16684.1"/>
    <property type="molecule type" value="Genomic_DNA"/>
</dbReference>
<protein>
    <recommendedName>
        <fullName evidence="3">MoaD/ThiS family protein</fullName>
    </recommendedName>
</protein>
<keyword evidence="2" id="KW-1185">Reference proteome</keyword>
<evidence type="ECO:0008006" key="3">
    <source>
        <dbReference type="Google" id="ProtNLM"/>
    </source>
</evidence>
<dbReference type="Proteomes" id="UP001366166">
    <property type="component" value="Chromosome"/>
</dbReference>
<dbReference type="KEGG" id="dmp:FAK_37500"/>
<organism evidence="1 2">
    <name type="scientific">Desulfoferula mesophila</name>
    <dbReference type="NCBI Taxonomy" id="3058419"/>
    <lineage>
        <taxon>Bacteria</taxon>
        <taxon>Pseudomonadati</taxon>
        <taxon>Thermodesulfobacteriota</taxon>
        <taxon>Desulfarculia</taxon>
        <taxon>Desulfarculales</taxon>
        <taxon>Desulfarculaceae</taxon>
        <taxon>Desulfoferula</taxon>
    </lineage>
</organism>
<dbReference type="RefSeq" id="WP_338602867.1">
    <property type="nucleotide sequence ID" value="NZ_AP028679.1"/>
</dbReference>
<dbReference type="Pfam" id="PF02597">
    <property type="entry name" value="ThiS"/>
    <property type="match status" value="1"/>
</dbReference>
<dbReference type="InterPro" id="IPR016155">
    <property type="entry name" value="Mopterin_synth/thiamin_S_b"/>
</dbReference>